<organism evidence="1 2">
    <name type="scientific">Metasolibacillus meyeri</name>
    <dbReference type="NCBI Taxonomy" id="1071052"/>
    <lineage>
        <taxon>Bacteria</taxon>
        <taxon>Bacillati</taxon>
        <taxon>Bacillota</taxon>
        <taxon>Bacilli</taxon>
        <taxon>Bacillales</taxon>
        <taxon>Caryophanaceae</taxon>
        <taxon>Metasolibacillus</taxon>
    </lineage>
</organism>
<comment type="caution">
    <text evidence="1">The sequence shown here is derived from an EMBL/GenBank/DDBJ whole genome shotgun (WGS) entry which is preliminary data.</text>
</comment>
<dbReference type="EMBL" id="JARSFG010000005">
    <property type="protein sequence ID" value="MEC1177654.1"/>
    <property type="molecule type" value="Genomic_DNA"/>
</dbReference>
<evidence type="ECO:0000313" key="2">
    <source>
        <dbReference type="Proteomes" id="UP001344888"/>
    </source>
</evidence>
<reference evidence="1 2" key="1">
    <citation type="submission" date="2023-03" db="EMBL/GenBank/DDBJ databases">
        <title>Bacillus Genome Sequencing.</title>
        <authorList>
            <person name="Dunlap C."/>
        </authorList>
    </citation>
    <scope>NUCLEOTIDE SEQUENCE [LARGE SCALE GENOMIC DNA]</scope>
    <source>
        <strain evidence="1 2">B-59205</strain>
    </source>
</reference>
<gene>
    <name evidence="1" type="ORF">P9B03_04085</name>
</gene>
<protein>
    <submittedName>
        <fullName evidence="1">Uncharacterized protein</fullName>
    </submittedName>
</protein>
<name>A0AAW9NQS1_9BACL</name>
<dbReference type="RefSeq" id="WP_326122091.1">
    <property type="nucleotide sequence ID" value="NZ_JARSFG010000005.1"/>
</dbReference>
<accession>A0AAW9NQS1</accession>
<sequence>MERLQQLIDLCKERQALFVADGANVTTLFNSHEMEFKLNSLSRTIRNKMAEYKVSSLRSEDDVICIKFESLESIERFTSVNADFEFNEISNHDMTKFEVDFPRWKIRLYCYEYY</sequence>
<proteinExistence type="predicted"/>
<evidence type="ECO:0000313" key="1">
    <source>
        <dbReference type="EMBL" id="MEC1177654.1"/>
    </source>
</evidence>
<dbReference type="AlphaFoldDB" id="A0AAW9NQS1"/>
<keyword evidence="2" id="KW-1185">Reference proteome</keyword>
<dbReference type="Proteomes" id="UP001344888">
    <property type="component" value="Unassembled WGS sequence"/>
</dbReference>